<dbReference type="Pfam" id="PF13630">
    <property type="entry name" value="SdpI"/>
    <property type="match status" value="1"/>
</dbReference>
<dbReference type="Proteomes" id="UP000298468">
    <property type="component" value="Unassembled WGS sequence"/>
</dbReference>
<keyword evidence="2" id="KW-1185">Reference proteome</keyword>
<evidence type="ECO:0008006" key="3">
    <source>
        <dbReference type="Google" id="ProtNLM"/>
    </source>
</evidence>
<dbReference type="EMBL" id="SOHM01000034">
    <property type="protein sequence ID" value="TFD85767.1"/>
    <property type="molecule type" value="Genomic_DNA"/>
</dbReference>
<evidence type="ECO:0000313" key="2">
    <source>
        <dbReference type="Proteomes" id="UP000298468"/>
    </source>
</evidence>
<dbReference type="InterPro" id="IPR025962">
    <property type="entry name" value="SdpI/YhfL"/>
</dbReference>
<name>A0A4R9BL71_9MICO</name>
<organism evidence="1 2">
    <name type="scientific">Cryobacterium lactosi</name>
    <dbReference type="NCBI Taxonomy" id="1259202"/>
    <lineage>
        <taxon>Bacteria</taxon>
        <taxon>Bacillati</taxon>
        <taxon>Actinomycetota</taxon>
        <taxon>Actinomycetes</taxon>
        <taxon>Micrococcales</taxon>
        <taxon>Microbacteriaceae</taxon>
        <taxon>Cryobacterium</taxon>
    </lineage>
</organism>
<proteinExistence type="predicted"/>
<dbReference type="RefSeq" id="WP_134641982.1">
    <property type="nucleotide sequence ID" value="NZ_SOHM01000034.1"/>
</dbReference>
<accession>A0A4R9BL71</accession>
<sequence length="74" mass="7804">MGYAIVFFVAVGLALVQRRGGLSRNPAIGIRTKYTLVSDAAWRAAHASANPFLIVVAAIACTHATALSIVEVKH</sequence>
<dbReference type="OrthoDB" id="5121677at2"/>
<dbReference type="AlphaFoldDB" id="A0A4R9BL71"/>
<gene>
    <name evidence="1" type="ORF">E3T61_16680</name>
</gene>
<evidence type="ECO:0000313" key="1">
    <source>
        <dbReference type="EMBL" id="TFD85767.1"/>
    </source>
</evidence>
<protein>
    <recommendedName>
        <fullName evidence="3">SdpI family protein</fullName>
    </recommendedName>
</protein>
<comment type="caution">
    <text evidence="1">The sequence shown here is derived from an EMBL/GenBank/DDBJ whole genome shotgun (WGS) entry which is preliminary data.</text>
</comment>
<reference evidence="1 2" key="1">
    <citation type="submission" date="2019-03" db="EMBL/GenBank/DDBJ databases">
        <title>Genomics of glacier-inhabiting Cryobacterium strains.</title>
        <authorList>
            <person name="Liu Q."/>
            <person name="Xin Y.-H."/>
        </authorList>
    </citation>
    <scope>NUCLEOTIDE SEQUENCE [LARGE SCALE GENOMIC DNA]</scope>
    <source>
        <strain evidence="1 2">Sr59</strain>
    </source>
</reference>